<dbReference type="PANTHER" id="PTHR38149">
    <property type="entry name" value="ATPASE"/>
    <property type="match status" value="1"/>
</dbReference>
<sequence length="209" mass="22316">MEEAGFPSSHLEPSIRNSALCDFLTRAFADLITGGSGTNWTKSVNGGGGWSASKGGNMEIDAPGQFVLPRTSVVATSTYVEVRLLVSLPAHGRTIEGYRAAEIIGRGLIPAVEQSLFFSAVDQDLLWKHIQSVEDQEFCRSKLASLGLVGFVANGSVLPRKSGVDDRPMTSADDPNLVDFISPESLQVRMTLPHAGQIEGMGIKKGITL</sequence>
<dbReference type="InterPro" id="IPR046833">
    <property type="entry name" value="ABC_N"/>
</dbReference>
<accession>E8Z760</accession>
<dbReference type="AlphaFoldDB" id="E8Z760"/>
<dbReference type="InterPro" id="IPR046834">
    <property type="entry name" value="ABC_ATPase_C"/>
</dbReference>
<feature type="non-terminal residue" evidence="3">
    <location>
        <position position="209"/>
    </location>
</feature>
<feature type="domain" description="ATPase of the ABC class N-terminal" evidence="2">
    <location>
        <begin position="4"/>
        <end position="117"/>
    </location>
</feature>
<dbReference type="Pfam" id="PF09818">
    <property type="entry name" value="ABC_ATPase"/>
    <property type="match status" value="1"/>
</dbReference>
<evidence type="ECO:0000259" key="1">
    <source>
        <dbReference type="Pfam" id="PF09818"/>
    </source>
</evidence>
<evidence type="ECO:0000313" key="3">
    <source>
        <dbReference type="EMBL" id="ACU45290.1"/>
    </source>
</evidence>
<dbReference type="Pfam" id="PF20446">
    <property type="entry name" value="ABC_N"/>
    <property type="match status" value="1"/>
</dbReference>
<reference evidence="3" key="2">
    <citation type="book" date="2010" name="PROCEEDINGS OF 13TH INTERNATIONAL CONFERENCE ON HARMFUL ALGAE" publisher="International Society For The Study of Harmful Algae" city="Hong Kong, China">
        <title>Dinoflagellate meta-transcriptomics enabled by spliced leader.</title>
        <editorList>
            <person name="Unknown A."/>
        </editorList>
        <authorList>
            <person name="Lin S."/>
            <person name="Zhang H."/>
        </authorList>
    </citation>
    <scope>NUCLEOTIDE SEQUENCE</scope>
    <source>
        <strain evidence="3">CCMP1975</strain>
    </source>
</reference>
<reference evidence="3" key="1">
    <citation type="submission" date="2008-12" db="EMBL/GenBank/DDBJ databases">
        <authorList>
            <person name="Zhang H."/>
            <person name="Lin S."/>
        </authorList>
    </citation>
    <scope>NUCLEOTIDE SEQUENCE</scope>
    <source>
        <strain evidence="3">CCMP1975</strain>
    </source>
</reference>
<evidence type="ECO:0000259" key="2">
    <source>
        <dbReference type="Pfam" id="PF20446"/>
    </source>
</evidence>
<proteinExistence type="evidence at transcript level"/>
<organism evidence="3">
    <name type="scientific">Karlodinium veneficum</name>
    <name type="common">Dinoflagellate</name>
    <name type="synonym">Karlodinium micrum</name>
    <dbReference type="NCBI Taxonomy" id="407301"/>
    <lineage>
        <taxon>Eukaryota</taxon>
        <taxon>Sar</taxon>
        <taxon>Alveolata</taxon>
        <taxon>Dinophyceae</taxon>
        <taxon>Gymnodiniales</taxon>
        <taxon>Kareniaceae</taxon>
        <taxon>Karlodinium</taxon>
    </lineage>
</organism>
<dbReference type="InterPro" id="IPR019195">
    <property type="entry name" value="ABC_ATPase_put"/>
</dbReference>
<dbReference type="PANTHER" id="PTHR38149:SF1">
    <property type="entry name" value="ATPASE"/>
    <property type="match status" value="1"/>
</dbReference>
<feature type="domain" description="ATPase of the ABC class C-terminal" evidence="1">
    <location>
        <begin position="123"/>
        <end position="209"/>
    </location>
</feature>
<name>E8Z760_KARVE</name>
<protein>
    <submittedName>
        <fullName evidence="3">ABC class-like protein ATPase</fullName>
    </submittedName>
</protein>
<dbReference type="EMBL" id="FJ600284">
    <property type="protein sequence ID" value="ACU45290.1"/>
    <property type="molecule type" value="mRNA"/>
</dbReference>